<dbReference type="Pfam" id="PF03129">
    <property type="entry name" value="HGTP_anticodon"/>
    <property type="match status" value="1"/>
</dbReference>
<comment type="caution">
    <text evidence="10">The sequence shown here is derived from an EMBL/GenBank/DDBJ whole genome shotgun (WGS) entry which is preliminary data.</text>
</comment>
<dbReference type="PRINTS" id="PR01043">
    <property type="entry name" value="TRNASYNTHGLY"/>
</dbReference>
<dbReference type="EMBL" id="JADAQX010000035">
    <property type="protein sequence ID" value="KAF8822647.1"/>
    <property type="molecule type" value="Genomic_DNA"/>
</dbReference>
<dbReference type="InterPro" id="IPR002314">
    <property type="entry name" value="aa-tRNA-synt_IIb"/>
</dbReference>
<dbReference type="Gene3D" id="3.40.50.800">
    <property type="entry name" value="Anticodon-binding domain"/>
    <property type="match status" value="1"/>
</dbReference>
<evidence type="ECO:0000256" key="1">
    <source>
        <dbReference type="ARBA" id="ARBA00008226"/>
    </source>
</evidence>
<evidence type="ECO:0000256" key="8">
    <source>
        <dbReference type="ARBA" id="ARBA00030057"/>
    </source>
</evidence>
<dbReference type="NCBIfam" id="TIGR00389">
    <property type="entry name" value="glyS_dimeric"/>
    <property type="match status" value="1"/>
</dbReference>
<keyword evidence="11" id="KW-1185">Reference proteome</keyword>
<evidence type="ECO:0000256" key="2">
    <source>
        <dbReference type="ARBA" id="ARBA00012829"/>
    </source>
</evidence>
<dbReference type="PANTHER" id="PTHR10745:SF0">
    <property type="entry name" value="GLYCINE--TRNA LIGASE"/>
    <property type="match status" value="1"/>
</dbReference>
<dbReference type="InterPro" id="IPR006195">
    <property type="entry name" value="aa-tRNA-synth_II"/>
</dbReference>
<evidence type="ECO:0000313" key="10">
    <source>
        <dbReference type="EMBL" id="KAF8822647.1"/>
    </source>
</evidence>
<dbReference type="InterPro" id="IPR033731">
    <property type="entry name" value="GlyRS-like_core"/>
</dbReference>
<accession>A0ABQ7JF51</accession>
<evidence type="ECO:0000256" key="5">
    <source>
        <dbReference type="ARBA" id="ARBA00022840"/>
    </source>
</evidence>
<feature type="domain" description="Aminoacyl-transfer RNA synthetases class-II family profile" evidence="9">
    <location>
        <begin position="169"/>
        <end position="511"/>
    </location>
</feature>
<keyword evidence="5" id="KW-0067">ATP-binding</keyword>
<evidence type="ECO:0000256" key="3">
    <source>
        <dbReference type="ARBA" id="ARBA00022598"/>
    </source>
</evidence>
<keyword evidence="6" id="KW-0648">Protein biosynthesis</keyword>
<comment type="similarity">
    <text evidence="1">Belongs to the class-II aminoacyl-tRNA synthetase family.</text>
</comment>
<evidence type="ECO:0000256" key="4">
    <source>
        <dbReference type="ARBA" id="ARBA00022741"/>
    </source>
</evidence>
<dbReference type="NCBIfam" id="NF003211">
    <property type="entry name" value="PRK04173.1"/>
    <property type="match status" value="1"/>
</dbReference>
<evidence type="ECO:0000259" key="9">
    <source>
        <dbReference type="PROSITE" id="PS50862"/>
    </source>
</evidence>
<dbReference type="InterPro" id="IPR036621">
    <property type="entry name" value="Anticodon-bd_dom_sf"/>
</dbReference>
<keyword evidence="3" id="KW-0436">Ligase</keyword>
<dbReference type="Gene3D" id="3.30.40.230">
    <property type="match status" value="1"/>
</dbReference>
<organism evidence="10 11">
    <name type="scientific">Cardiosporidium cionae</name>
    <dbReference type="NCBI Taxonomy" id="476202"/>
    <lineage>
        <taxon>Eukaryota</taxon>
        <taxon>Sar</taxon>
        <taxon>Alveolata</taxon>
        <taxon>Apicomplexa</taxon>
        <taxon>Aconoidasida</taxon>
        <taxon>Nephromycida</taxon>
        <taxon>Cardiosporidium</taxon>
    </lineage>
</organism>
<dbReference type="EC" id="6.1.1.14" evidence="2"/>
<dbReference type="InterPro" id="IPR002315">
    <property type="entry name" value="tRNA-synt_gly"/>
</dbReference>
<gene>
    <name evidence="10" type="ORF">IE077_004501</name>
</gene>
<dbReference type="InterPro" id="IPR027031">
    <property type="entry name" value="Gly-tRNA_synthase/POLG2"/>
</dbReference>
<dbReference type="CDD" id="cd00774">
    <property type="entry name" value="GlyRS-like_core"/>
    <property type="match status" value="1"/>
</dbReference>
<protein>
    <recommendedName>
        <fullName evidence="2">glycine--tRNA ligase</fullName>
        <ecNumber evidence="2">6.1.1.14</ecNumber>
    </recommendedName>
    <alternativeName>
        <fullName evidence="8">Diadenosine tetraphosphate synthetase</fullName>
    </alternativeName>
</protein>
<dbReference type="InterPro" id="IPR045864">
    <property type="entry name" value="aa-tRNA-synth_II/BPL/LPL"/>
</dbReference>
<evidence type="ECO:0000313" key="11">
    <source>
        <dbReference type="Proteomes" id="UP000823046"/>
    </source>
</evidence>
<dbReference type="PROSITE" id="PS50862">
    <property type="entry name" value="AA_TRNA_LIGASE_II"/>
    <property type="match status" value="1"/>
</dbReference>
<keyword evidence="4" id="KW-0547">Nucleotide-binding</keyword>
<keyword evidence="7" id="KW-0030">Aminoacyl-tRNA synthetase</keyword>
<dbReference type="InterPro" id="IPR004154">
    <property type="entry name" value="Anticodon-bd"/>
</dbReference>
<dbReference type="SUPFAM" id="SSF52954">
    <property type="entry name" value="Class II aaRS ABD-related"/>
    <property type="match status" value="1"/>
</dbReference>
<reference evidence="10 11" key="1">
    <citation type="journal article" date="2020" name="bioRxiv">
        <title>Metabolic contributions of an alphaproteobacterial endosymbiont in the apicomplexan Cardiosporidium cionae.</title>
        <authorList>
            <person name="Hunter E.S."/>
            <person name="Paight C.J."/>
            <person name="Lane C.E."/>
        </authorList>
    </citation>
    <scope>NUCLEOTIDE SEQUENCE [LARGE SCALE GENOMIC DNA]</scope>
    <source>
        <strain evidence="10">ESH_2018</strain>
    </source>
</reference>
<dbReference type="Proteomes" id="UP000823046">
    <property type="component" value="Unassembled WGS sequence"/>
</dbReference>
<dbReference type="Pfam" id="PF00587">
    <property type="entry name" value="tRNA-synt_2b"/>
    <property type="match status" value="1"/>
</dbReference>
<dbReference type="CDD" id="cd00858">
    <property type="entry name" value="GlyRS_anticodon"/>
    <property type="match status" value="1"/>
</dbReference>
<dbReference type="SUPFAM" id="SSF55681">
    <property type="entry name" value="Class II aaRS and biotin synthetases"/>
    <property type="match status" value="1"/>
</dbReference>
<dbReference type="Gene3D" id="3.30.930.10">
    <property type="entry name" value="Bira Bifunctional Protein, Domain 2"/>
    <property type="match status" value="1"/>
</dbReference>
<evidence type="ECO:0000256" key="6">
    <source>
        <dbReference type="ARBA" id="ARBA00022917"/>
    </source>
</evidence>
<dbReference type="PANTHER" id="PTHR10745">
    <property type="entry name" value="GLYCYL-TRNA SYNTHETASE/DNA POLYMERASE SUBUNIT GAMMA-2"/>
    <property type="match status" value="1"/>
</dbReference>
<proteinExistence type="inferred from homology"/>
<dbReference type="Gene3D" id="3.30.720.200">
    <property type="match status" value="1"/>
</dbReference>
<sequence length="630" mass="72016">MAVHIFPALKIQNLLRRRFFVCPSFEIYGGSSGLYDLGPPGAALKAEIEQLWRQHFIIHDDMLEISATSLTPYKVLKASGHVDRFTDLMVRDHTTQEVFRADQYLEDVLQDKVKFFHSQQISLSPERRDLLLRSVPSLSCAELAVVYKELNLKSPNGYDLSDPYPFNLMFQTQFGSRKNNADPTSDVAFLRPETAQGIFVNFKRLLEQNGGKIPFATAQLGTSYRNEISPRNGLLRVREFPMAEIEHFVHPEFKQHAKFQSVEELCLPLYPRTIQATGGDVLTCINLREAVDKKMIDNETLAYFLGRTYLFLIRCGIKADAMRFRQHLETEMAHYASDCWDAELACSYGWVEVVGHADRSAFDLSRHSEESQTDLSACFKYEIPISKSCVRYVPNKPLLGKIFKKESILINQIIEGKLTAAKMEIEENLQKDGKTELKDCTGKTFEITRDMMKFVPFTKTVFEESFIPNVIEPSFGIGRLLHCVLEHTFRSRELSEQEERCYLAIPPVIAPIKCSILPISNNKSFITLCDKLRSLCLKRGLSCKIDATGASIGKRYARTDEIGIPFAVTVDFQSLQDDTVTIRERDTTKQIRAPFSEAPIIIYDIIHDFFNWEGIMTKYPVFVEQEIKHS</sequence>
<name>A0ABQ7JF51_9APIC</name>
<evidence type="ECO:0000256" key="7">
    <source>
        <dbReference type="ARBA" id="ARBA00023146"/>
    </source>
</evidence>